<evidence type="ECO:0000256" key="1">
    <source>
        <dbReference type="SAM" id="Coils"/>
    </source>
</evidence>
<dbReference type="CDD" id="cd11528">
    <property type="entry name" value="NTP-PPase_MazG_Nterm"/>
    <property type="match status" value="1"/>
</dbReference>
<dbReference type="GO" id="GO:0046052">
    <property type="term" value="P:UTP catabolic process"/>
    <property type="evidence" value="ECO:0007669"/>
    <property type="project" value="TreeGrafter"/>
</dbReference>
<dbReference type="GO" id="GO:0046061">
    <property type="term" value="P:dATP catabolic process"/>
    <property type="evidence" value="ECO:0007669"/>
    <property type="project" value="TreeGrafter"/>
</dbReference>
<dbReference type="FunFam" id="1.10.287.1080:FF:000001">
    <property type="entry name" value="Nucleoside triphosphate pyrophosphohydrolase"/>
    <property type="match status" value="1"/>
</dbReference>
<evidence type="ECO:0000259" key="2">
    <source>
        <dbReference type="Pfam" id="PF03819"/>
    </source>
</evidence>
<dbReference type="Pfam" id="PF03819">
    <property type="entry name" value="MazG"/>
    <property type="match status" value="2"/>
</dbReference>
<organism evidence="3">
    <name type="scientific">uncultured Synechococcales cyanobacterium</name>
    <dbReference type="NCBI Taxonomy" id="1936017"/>
    <lineage>
        <taxon>Bacteria</taxon>
        <taxon>Bacillati</taxon>
        <taxon>Cyanobacteriota</taxon>
        <taxon>Cyanophyceae</taxon>
        <taxon>Synechococcales</taxon>
        <taxon>environmental samples</taxon>
    </lineage>
</organism>
<feature type="domain" description="NTP pyrophosphohydrolase MazG-like" evidence="2">
    <location>
        <begin position="270"/>
        <end position="324"/>
    </location>
</feature>
<dbReference type="InterPro" id="IPR004518">
    <property type="entry name" value="MazG-like_dom"/>
</dbReference>
<dbReference type="GO" id="GO:0047693">
    <property type="term" value="F:ATP diphosphatase activity"/>
    <property type="evidence" value="ECO:0007669"/>
    <property type="project" value="UniProtKB-EC"/>
</dbReference>
<dbReference type="GO" id="GO:0046047">
    <property type="term" value="P:TTP catabolic process"/>
    <property type="evidence" value="ECO:0007669"/>
    <property type="project" value="TreeGrafter"/>
</dbReference>
<proteinExistence type="predicted"/>
<dbReference type="EMBL" id="CADCWO010000213">
    <property type="protein sequence ID" value="CAA9587439.1"/>
    <property type="molecule type" value="Genomic_DNA"/>
</dbReference>
<dbReference type="NCBIfam" id="TIGR00444">
    <property type="entry name" value="mazG"/>
    <property type="match status" value="1"/>
</dbReference>
<keyword evidence="3" id="KW-0378">Hydrolase</keyword>
<dbReference type="NCBIfam" id="NF007113">
    <property type="entry name" value="PRK09562.1"/>
    <property type="match status" value="1"/>
</dbReference>
<dbReference type="InterPro" id="IPR011551">
    <property type="entry name" value="NTP_PyrPHydrolase_MazG"/>
</dbReference>
<dbReference type="InterPro" id="IPR048015">
    <property type="entry name" value="NTP-PPase_MazG-like_N"/>
</dbReference>
<feature type="coiled-coil region" evidence="1">
    <location>
        <begin position="341"/>
        <end position="368"/>
    </location>
</feature>
<name>A0A6J4VUU7_9CYAN</name>
<dbReference type="GO" id="GO:0046076">
    <property type="term" value="P:dTTP catabolic process"/>
    <property type="evidence" value="ECO:0007669"/>
    <property type="project" value="TreeGrafter"/>
</dbReference>
<dbReference type="PANTHER" id="PTHR30522">
    <property type="entry name" value="NUCLEOSIDE TRIPHOSPHATE PYROPHOSPHOHYDROLASE"/>
    <property type="match status" value="1"/>
</dbReference>
<sequence length="368" mass="40792">MSSLPLRQVGLQVLTASALLTQSEITLTPPLLITQVDSAAIVRQLAAMLQAHFPNHYPVSLLELAAPQPSSTEITLNDLGQQSSLSYPVNVYLPEISSPALAAVQALVEVVAQLRSPQGGCPWDLAQTPESLVPYVIEEAYEVVDAIQSGDQKAIAEELGDLLLQVVLQAQIASEQNEFTLSEIAQGITQKLVRRHPHVFGETVAQTVNEVHRNWEQIKAMEKGDSLLSQKLSRYAQSLPPLIAGMKISDKAAAAGFEWPDVNGVWAKFHEELAEFQQSLEQDDKAAQQSELGDLLFTVINLARWYQINPFEALRGTNQRFIQRLAQMEAIADQPLSAYTLEELEVRWQQAKQQLKQSNQKNEQANRD</sequence>
<evidence type="ECO:0000313" key="3">
    <source>
        <dbReference type="EMBL" id="CAA9587439.1"/>
    </source>
</evidence>
<dbReference type="CDD" id="cd11529">
    <property type="entry name" value="NTP-PPase_MazG_Cterm"/>
    <property type="match status" value="1"/>
</dbReference>
<dbReference type="PANTHER" id="PTHR30522:SF0">
    <property type="entry name" value="NUCLEOSIDE TRIPHOSPHATE PYROPHOSPHOHYDROLASE"/>
    <property type="match status" value="1"/>
</dbReference>
<dbReference type="InterPro" id="IPR048011">
    <property type="entry name" value="NTP-PPase_MazG-like_C"/>
</dbReference>
<dbReference type="AlphaFoldDB" id="A0A6J4VUU7"/>
<dbReference type="GO" id="GO:0006950">
    <property type="term" value="P:response to stress"/>
    <property type="evidence" value="ECO:0007669"/>
    <property type="project" value="UniProtKB-ARBA"/>
</dbReference>
<keyword evidence="1" id="KW-0175">Coiled coil</keyword>
<dbReference type="Gene3D" id="1.10.287.1080">
    <property type="entry name" value="MazG-like"/>
    <property type="match status" value="2"/>
</dbReference>
<dbReference type="GO" id="GO:0046081">
    <property type="term" value="P:dUTP catabolic process"/>
    <property type="evidence" value="ECO:0007669"/>
    <property type="project" value="TreeGrafter"/>
</dbReference>
<reference evidence="3" key="1">
    <citation type="submission" date="2020-02" db="EMBL/GenBank/DDBJ databases">
        <authorList>
            <person name="Meier V. D."/>
        </authorList>
    </citation>
    <scope>NUCLEOTIDE SEQUENCE</scope>
    <source>
        <strain evidence="3">AVDCRST_MAG81</strain>
    </source>
</reference>
<dbReference type="EC" id="3.6.1.8" evidence="3"/>
<accession>A0A6J4VUU7</accession>
<dbReference type="SUPFAM" id="SSF101386">
    <property type="entry name" value="all-alpha NTP pyrophosphatases"/>
    <property type="match status" value="2"/>
</dbReference>
<dbReference type="GO" id="GO:0006203">
    <property type="term" value="P:dGTP catabolic process"/>
    <property type="evidence" value="ECO:0007669"/>
    <property type="project" value="TreeGrafter"/>
</dbReference>
<gene>
    <name evidence="3" type="ORF">AVDCRST_MAG81-4182</name>
</gene>
<protein>
    <submittedName>
        <fullName evidence="3">Nucleoside triphosphate pyrophosphohydrolase MazG</fullName>
        <ecNumber evidence="3">3.6.1.8</ecNumber>
    </submittedName>
</protein>
<feature type="domain" description="NTP pyrophosphohydrolase MazG-like" evidence="2">
    <location>
        <begin position="127"/>
        <end position="200"/>
    </location>
</feature>